<keyword evidence="2" id="KW-0479">Metal-binding</keyword>
<comment type="similarity">
    <text evidence="1">Belongs to the IlvD/Edd family.</text>
</comment>
<dbReference type="InterPro" id="IPR056740">
    <property type="entry name" value="ILV_EDD_C"/>
</dbReference>
<proteinExistence type="inferred from homology"/>
<sequence length="532" mass="55074">MGLSEEDLLKPKIAVVNSSSKLSVCFQHLDGVSETVQAAIRDAGGVPFEIRTVAPSDFITSAGRQGRYLMPTRDLLVNDVEVQVEGAELDGMILLSSCDKTTPAHLMAAGRLDIPALILTCGYQLGGDCAGRHVDIETLYNSVGALKAGQIDLADLKAMSCQAITGPGVCAGLATANSMHVTAEALGMTVPGNAPIRAGSDRLADYARKAGTRIVQMVDEGLTARKVLTPAAFHNAVTVAIALGCSVNVVRHLIASAIEAEADFDVLAAFDRLGRDLPQITQVRPNGPTRIEELDAAGGCRGAMVQLRDRLDLAAMTASGQRLGDVLDAAPAPDATVIRPLADPFRPDPGLLVLKGSLAPDGAIVKLSAVPGAVRRFSGPARVFEDESEAIAGLGDGSISKGDVIVLRMLGPKGGPGTVFAASFMAALVGAGLGADVAVVTDGELSGLNSGITVGQVMPEAAEGGPLAVVRDGDTITIDMEARSLDLGLEAPALSDRLAALDLELSEERPGWLRFYRDLVQPLSKGAVLGTR</sequence>
<name>A0A6B0TTA8_9RHOB</name>
<gene>
    <name evidence="8" type="ORF">GSH16_06225</name>
</gene>
<feature type="domain" description="Dihydroxy-acid/6-phosphogluconate dehydratase N-terminal" evidence="6">
    <location>
        <begin position="10"/>
        <end position="325"/>
    </location>
</feature>
<dbReference type="Gene3D" id="3.50.30.80">
    <property type="entry name" value="IlvD/EDD C-terminal domain-like"/>
    <property type="match status" value="1"/>
</dbReference>
<dbReference type="InterPro" id="IPR020558">
    <property type="entry name" value="DiOHA_6PGluconate_deHydtase_CS"/>
</dbReference>
<protein>
    <submittedName>
        <fullName evidence="8">Dihydroxy-acid dehydratase</fullName>
    </submittedName>
</protein>
<dbReference type="PANTHER" id="PTHR43661:SF3">
    <property type="entry name" value="D-XYLONATE DEHYDRATASE YAGF-RELATED"/>
    <property type="match status" value="1"/>
</dbReference>
<dbReference type="SUPFAM" id="SSF143975">
    <property type="entry name" value="IlvD/EDD N-terminal domain-like"/>
    <property type="match status" value="1"/>
</dbReference>
<organism evidence="8 9">
    <name type="scientific">Oceanomicrobium pacificus</name>
    <dbReference type="NCBI Taxonomy" id="2692916"/>
    <lineage>
        <taxon>Bacteria</taxon>
        <taxon>Pseudomonadati</taxon>
        <taxon>Pseudomonadota</taxon>
        <taxon>Alphaproteobacteria</taxon>
        <taxon>Rhodobacterales</taxon>
        <taxon>Paracoccaceae</taxon>
        <taxon>Oceanomicrobium</taxon>
    </lineage>
</organism>
<dbReference type="GO" id="GO:0016836">
    <property type="term" value="F:hydro-lyase activity"/>
    <property type="evidence" value="ECO:0007669"/>
    <property type="project" value="TreeGrafter"/>
</dbReference>
<dbReference type="EMBL" id="WUWG01000002">
    <property type="protein sequence ID" value="MXU65035.1"/>
    <property type="molecule type" value="Genomic_DNA"/>
</dbReference>
<dbReference type="PROSITE" id="PS00886">
    <property type="entry name" value="ILVD_EDD_1"/>
    <property type="match status" value="1"/>
</dbReference>
<keyword evidence="3" id="KW-0408">Iron</keyword>
<reference evidence="8 9" key="1">
    <citation type="submission" date="2019-12" db="EMBL/GenBank/DDBJ databases">
        <title>Strain KN286 was isolated from seawater, which was collected from Caroline Seamount in the tropical western Pacific.</title>
        <authorList>
            <person name="Wang Q."/>
        </authorList>
    </citation>
    <scope>NUCLEOTIDE SEQUENCE [LARGE SCALE GENOMIC DNA]</scope>
    <source>
        <strain evidence="8 9">KN286</strain>
    </source>
</reference>
<evidence type="ECO:0000259" key="6">
    <source>
        <dbReference type="Pfam" id="PF00920"/>
    </source>
</evidence>
<dbReference type="Pfam" id="PF24877">
    <property type="entry name" value="ILV_EDD_C"/>
    <property type="match status" value="1"/>
</dbReference>
<evidence type="ECO:0000256" key="3">
    <source>
        <dbReference type="ARBA" id="ARBA00023004"/>
    </source>
</evidence>
<dbReference type="GO" id="GO:0046872">
    <property type="term" value="F:metal ion binding"/>
    <property type="evidence" value="ECO:0007669"/>
    <property type="project" value="UniProtKB-KW"/>
</dbReference>
<dbReference type="GO" id="GO:0051536">
    <property type="term" value="F:iron-sulfur cluster binding"/>
    <property type="evidence" value="ECO:0007669"/>
    <property type="project" value="UniProtKB-KW"/>
</dbReference>
<keyword evidence="5" id="KW-0456">Lyase</keyword>
<dbReference type="AlphaFoldDB" id="A0A6B0TTA8"/>
<dbReference type="FunFam" id="3.50.30.80:FF:000001">
    <property type="entry name" value="Dihydroxy-acid dehydratase"/>
    <property type="match status" value="1"/>
</dbReference>
<evidence type="ECO:0000256" key="4">
    <source>
        <dbReference type="ARBA" id="ARBA00023014"/>
    </source>
</evidence>
<dbReference type="SUPFAM" id="SSF52016">
    <property type="entry name" value="LeuD/IlvD-like"/>
    <property type="match status" value="1"/>
</dbReference>
<evidence type="ECO:0000313" key="9">
    <source>
        <dbReference type="Proteomes" id="UP000436016"/>
    </source>
</evidence>
<dbReference type="InterPro" id="IPR042096">
    <property type="entry name" value="Dihydro-acid_dehy_C"/>
</dbReference>
<evidence type="ECO:0000313" key="8">
    <source>
        <dbReference type="EMBL" id="MXU65035.1"/>
    </source>
</evidence>
<feature type="domain" description="Dihydroxy-acid/6-phosphogluconate dehydratase C-terminal" evidence="7">
    <location>
        <begin position="337"/>
        <end position="527"/>
    </location>
</feature>
<comment type="caution">
    <text evidence="8">The sequence shown here is derived from an EMBL/GenBank/DDBJ whole genome shotgun (WGS) entry which is preliminary data.</text>
</comment>
<dbReference type="PANTHER" id="PTHR43661">
    <property type="entry name" value="D-XYLONATE DEHYDRATASE"/>
    <property type="match status" value="1"/>
</dbReference>
<accession>A0A6B0TTA8</accession>
<evidence type="ECO:0000256" key="5">
    <source>
        <dbReference type="ARBA" id="ARBA00023239"/>
    </source>
</evidence>
<evidence type="ECO:0000256" key="2">
    <source>
        <dbReference type="ARBA" id="ARBA00022723"/>
    </source>
</evidence>
<evidence type="ECO:0000259" key="7">
    <source>
        <dbReference type="Pfam" id="PF24877"/>
    </source>
</evidence>
<dbReference type="Proteomes" id="UP000436016">
    <property type="component" value="Unassembled WGS sequence"/>
</dbReference>
<dbReference type="InterPro" id="IPR037237">
    <property type="entry name" value="IlvD/EDD_N"/>
</dbReference>
<evidence type="ECO:0000256" key="1">
    <source>
        <dbReference type="ARBA" id="ARBA00006486"/>
    </source>
</evidence>
<keyword evidence="9" id="KW-1185">Reference proteome</keyword>
<dbReference type="Pfam" id="PF00920">
    <property type="entry name" value="ILVD_EDD_N"/>
    <property type="match status" value="1"/>
</dbReference>
<dbReference type="InterPro" id="IPR000581">
    <property type="entry name" value="ILV_EDD_N"/>
</dbReference>
<keyword evidence="4" id="KW-0411">Iron-sulfur</keyword>
<dbReference type="GO" id="GO:0005829">
    <property type="term" value="C:cytosol"/>
    <property type="evidence" value="ECO:0007669"/>
    <property type="project" value="TreeGrafter"/>
</dbReference>